<comment type="caution">
    <text evidence="1">The sequence shown here is derived from an EMBL/GenBank/DDBJ whole genome shotgun (WGS) entry which is preliminary data.</text>
</comment>
<sequence>MEEIRETAQVYYKAMPKKVGKLVEEFFKKMGDNGDGKVSFAQFAGFIGEEDYEAMNNPTFFEEINKNKAESMVSTMSKRCTTYYTMEGHCAVVTES</sequence>
<organism evidence="1 2">
    <name type="scientific">Camellia lanceoleosa</name>
    <dbReference type="NCBI Taxonomy" id="1840588"/>
    <lineage>
        <taxon>Eukaryota</taxon>
        <taxon>Viridiplantae</taxon>
        <taxon>Streptophyta</taxon>
        <taxon>Embryophyta</taxon>
        <taxon>Tracheophyta</taxon>
        <taxon>Spermatophyta</taxon>
        <taxon>Magnoliopsida</taxon>
        <taxon>eudicotyledons</taxon>
        <taxon>Gunneridae</taxon>
        <taxon>Pentapetalae</taxon>
        <taxon>asterids</taxon>
        <taxon>Ericales</taxon>
        <taxon>Theaceae</taxon>
        <taxon>Camellia</taxon>
    </lineage>
</organism>
<evidence type="ECO:0000313" key="2">
    <source>
        <dbReference type="Proteomes" id="UP001060215"/>
    </source>
</evidence>
<proteinExistence type="predicted"/>
<protein>
    <submittedName>
        <fullName evidence="1">Uncharacterized protein</fullName>
    </submittedName>
</protein>
<keyword evidence="2" id="KW-1185">Reference proteome</keyword>
<name>A0ACC0GT43_9ERIC</name>
<reference evidence="1 2" key="1">
    <citation type="journal article" date="2022" name="Plant J.">
        <title>Chromosome-level genome of Camellia lanceoleosa provides a valuable resource for understanding genome evolution and self-incompatibility.</title>
        <authorList>
            <person name="Gong W."/>
            <person name="Xiao S."/>
            <person name="Wang L."/>
            <person name="Liao Z."/>
            <person name="Chang Y."/>
            <person name="Mo W."/>
            <person name="Hu G."/>
            <person name="Li W."/>
            <person name="Zhao G."/>
            <person name="Zhu H."/>
            <person name="Hu X."/>
            <person name="Ji K."/>
            <person name="Xiang X."/>
            <person name="Song Q."/>
            <person name="Yuan D."/>
            <person name="Jin S."/>
            <person name="Zhang L."/>
        </authorList>
    </citation>
    <scope>NUCLEOTIDE SEQUENCE [LARGE SCALE GENOMIC DNA]</scope>
    <source>
        <strain evidence="1">SQ_2022a</strain>
    </source>
</reference>
<evidence type="ECO:0000313" key="1">
    <source>
        <dbReference type="EMBL" id="KAI8003450.1"/>
    </source>
</evidence>
<accession>A0ACC0GT43</accession>
<gene>
    <name evidence="1" type="ORF">LOK49_LG08G02588</name>
</gene>
<dbReference type="Proteomes" id="UP001060215">
    <property type="component" value="Chromosome 9"/>
</dbReference>
<dbReference type="EMBL" id="CM045766">
    <property type="protein sequence ID" value="KAI8003450.1"/>
    <property type="molecule type" value="Genomic_DNA"/>
</dbReference>